<sequence length="137" mass="15298">MIKMNLIPIGEVVDCYPSRSDAPRQGAFGDRLCRIRIYEEFAEGLDGLERYDRLIILYWLHLSRRNVLKAKPPGSEEVRGVFSTRSPERPNPIGLAVVRLIEMSGSTLAVKGLDAVTGTPVIDIKPFLKDVDCRGVD</sequence>
<accession>A0A0F7DBL8</accession>
<protein>
    <recommendedName>
        <fullName evidence="3">TsaA-like domain-containing protein</fullName>
    </recommendedName>
</protein>
<dbReference type="PANTHER" id="PTHR12818">
    <property type="entry name" value="TRNA (ADENINE(37)-N6)-METHYLTRANSFERASE"/>
    <property type="match status" value="1"/>
</dbReference>
<name>A0A0F7DBL8_9EURY</name>
<evidence type="ECO:0000313" key="4">
    <source>
        <dbReference type="EMBL" id="AKG91316.1"/>
    </source>
</evidence>
<dbReference type="InterPro" id="IPR023368">
    <property type="entry name" value="UPF0066_cons_site"/>
</dbReference>
<dbReference type="STRING" id="113653.GAH_01387"/>
<dbReference type="HOGENOM" id="CLU_013458_2_0_2"/>
<comment type="similarity">
    <text evidence="2">Belongs to the tRNA methyltransferase O family.</text>
</comment>
<dbReference type="PANTHER" id="PTHR12818:SF0">
    <property type="entry name" value="TRNA (ADENINE(37)-N6)-METHYLTRANSFERASE"/>
    <property type="match status" value="1"/>
</dbReference>
<dbReference type="SUPFAM" id="SSF118196">
    <property type="entry name" value="YaeB-like"/>
    <property type="match status" value="1"/>
</dbReference>
<dbReference type="CDD" id="cd09281">
    <property type="entry name" value="UPF0066"/>
    <property type="match status" value="1"/>
</dbReference>
<dbReference type="InterPro" id="IPR040372">
    <property type="entry name" value="YaeB-like"/>
</dbReference>
<dbReference type="NCBIfam" id="TIGR00104">
    <property type="entry name" value="tRNA_TsaA"/>
    <property type="match status" value="1"/>
</dbReference>
<keyword evidence="5" id="KW-1185">Reference proteome</keyword>
<organism evidence="4 5">
    <name type="scientific">Geoglobus ahangari</name>
    <dbReference type="NCBI Taxonomy" id="113653"/>
    <lineage>
        <taxon>Archaea</taxon>
        <taxon>Methanobacteriati</taxon>
        <taxon>Methanobacteriota</taxon>
        <taxon>Archaeoglobi</taxon>
        <taxon>Archaeoglobales</taxon>
        <taxon>Archaeoglobaceae</taxon>
        <taxon>Geoglobus</taxon>
    </lineage>
</organism>
<dbReference type="InterPro" id="IPR023370">
    <property type="entry name" value="TrmO-like_N"/>
</dbReference>
<evidence type="ECO:0000313" key="5">
    <source>
        <dbReference type="Proteomes" id="UP000034723"/>
    </source>
</evidence>
<dbReference type="Proteomes" id="UP000034723">
    <property type="component" value="Chromosome"/>
</dbReference>
<keyword evidence="1" id="KW-0949">S-adenosyl-L-methionine</keyword>
<dbReference type="PROSITE" id="PS01318">
    <property type="entry name" value="TSAA_1"/>
    <property type="match status" value="1"/>
</dbReference>
<reference evidence="4 5" key="1">
    <citation type="submission" date="2015-04" db="EMBL/GenBank/DDBJ databases">
        <title>The complete genome sequence of the hyperthermophilic, obligate iron-reducing archaeon Geoglobus ahangari strain 234T.</title>
        <authorList>
            <person name="Manzella M.P."/>
            <person name="Holmes D.E."/>
            <person name="Rocheleau J.M."/>
            <person name="Chung A."/>
            <person name="Reguera G."/>
            <person name="Kashefi K."/>
        </authorList>
    </citation>
    <scope>NUCLEOTIDE SEQUENCE [LARGE SCALE GENOMIC DNA]</scope>
    <source>
        <strain evidence="4 5">234</strain>
    </source>
</reference>
<dbReference type="KEGG" id="gah:GAH_01387"/>
<gene>
    <name evidence="4" type="ORF">GAH_01387</name>
</gene>
<dbReference type="EMBL" id="CP011267">
    <property type="protein sequence ID" value="AKG91316.1"/>
    <property type="molecule type" value="Genomic_DNA"/>
</dbReference>
<dbReference type="PATRIC" id="fig|113653.22.peg.1370"/>
<dbReference type="InterPro" id="IPR036414">
    <property type="entry name" value="YaeB_N_sf"/>
</dbReference>
<dbReference type="InParanoid" id="A0A0F7DBL8"/>
<dbReference type="AlphaFoldDB" id="A0A0F7DBL8"/>
<evidence type="ECO:0000259" key="3">
    <source>
        <dbReference type="PROSITE" id="PS51668"/>
    </source>
</evidence>
<dbReference type="InterPro" id="IPR036413">
    <property type="entry name" value="YaeB-like_sf"/>
</dbReference>
<dbReference type="PROSITE" id="PS51668">
    <property type="entry name" value="TSAA_2"/>
    <property type="match status" value="1"/>
</dbReference>
<evidence type="ECO:0000256" key="2">
    <source>
        <dbReference type="ARBA" id="ARBA00033753"/>
    </source>
</evidence>
<dbReference type="Pfam" id="PF01980">
    <property type="entry name" value="TrmO_N"/>
    <property type="match status" value="1"/>
</dbReference>
<proteinExistence type="inferred from homology"/>
<dbReference type="Gene3D" id="2.40.30.70">
    <property type="entry name" value="YaeB-like"/>
    <property type="match status" value="1"/>
</dbReference>
<feature type="domain" description="TsaA-like" evidence="3">
    <location>
        <begin position="6"/>
        <end position="136"/>
    </location>
</feature>
<evidence type="ECO:0000256" key="1">
    <source>
        <dbReference type="ARBA" id="ARBA00022691"/>
    </source>
</evidence>